<feature type="region of interest" description="Disordered" evidence="1">
    <location>
        <begin position="128"/>
        <end position="150"/>
    </location>
</feature>
<feature type="compositionally biased region" description="Basic and acidic residues" evidence="1">
    <location>
        <begin position="132"/>
        <end position="150"/>
    </location>
</feature>
<evidence type="ECO:0000313" key="3">
    <source>
        <dbReference type="Proteomes" id="UP000312512"/>
    </source>
</evidence>
<proteinExistence type="predicted"/>
<name>A0A5C4VVM8_9ACTN</name>
<dbReference type="Proteomes" id="UP000312512">
    <property type="component" value="Unassembled WGS sequence"/>
</dbReference>
<gene>
    <name evidence="2" type="ORF">FH608_035555</name>
</gene>
<comment type="caution">
    <text evidence="2">The sequence shown here is derived from an EMBL/GenBank/DDBJ whole genome shotgun (WGS) entry which is preliminary data.</text>
</comment>
<reference evidence="2 3" key="1">
    <citation type="submission" date="2019-10" db="EMBL/GenBank/DDBJ databases">
        <title>Nonomuraea sp. nov., isolated from Phyllanthus amarus.</title>
        <authorList>
            <person name="Klykleung N."/>
            <person name="Tanasupawat S."/>
        </authorList>
    </citation>
    <scope>NUCLEOTIDE SEQUENCE [LARGE SCALE GENOMIC DNA]</scope>
    <source>
        <strain evidence="2 3">PA1-10</strain>
    </source>
</reference>
<organism evidence="2 3">
    <name type="scientific">Nonomuraea phyllanthi</name>
    <dbReference type="NCBI Taxonomy" id="2219224"/>
    <lineage>
        <taxon>Bacteria</taxon>
        <taxon>Bacillati</taxon>
        <taxon>Actinomycetota</taxon>
        <taxon>Actinomycetes</taxon>
        <taxon>Streptosporangiales</taxon>
        <taxon>Streptosporangiaceae</taxon>
        <taxon>Nonomuraea</taxon>
    </lineage>
</organism>
<dbReference type="EMBL" id="VDLX02000016">
    <property type="protein sequence ID" value="KAB8190294.1"/>
    <property type="molecule type" value="Genomic_DNA"/>
</dbReference>
<dbReference type="AlphaFoldDB" id="A0A5C4VVM8"/>
<evidence type="ECO:0000313" key="2">
    <source>
        <dbReference type="EMBL" id="KAB8190294.1"/>
    </source>
</evidence>
<evidence type="ECO:0000256" key="1">
    <source>
        <dbReference type="SAM" id="MobiDB-lite"/>
    </source>
</evidence>
<sequence length="150" mass="15605">MGRHRSDPMGAARLTVAVLAAGAVVTLLVIGARALVGSLGAAAERDRTSAATAAPATEIATEVATQATVRVPTVRIECVAETCPIVTVRVPGGDVLQYREMSRGEEVSYYEPELDVVLSDAGTVRVTANGEARPRGEAGEREAFTVKSPD</sequence>
<protein>
    <submittedName>
        <fullName evidence="2">Uncharacterized protein</fullName>
    </submittedName>
</protein>
<dbReference type="RefSeq" id="WP_139634773.1">
    <property type="nucleotide sequence ID" value="NZ_VDLX02000016.1"/>
</dbReference>
<keyword evidence="3" id="KW-1185">Reference proteome</keyword>
<dbReference type="OrthoDB" id="3543776at2"/>
<accession>A0A5C4VVM8</accession>